<dbReference type="InterPro" id="IPR016160">
    <property type="entry name" value="Ald_DH_CS_CYS"/>
</dbReference>
<dbReference type="InterPro" id="IPR029510">
    <property type="entry name" value="Ald_DH_CS_GLU"/>
</dbReference>
<sequence>MCSLSAKTRRASSGRAGMAEAIPEANTDASTHAALRSNHACAYLPGARTRQDVTRRGAMERAIAILEWGADLSMSSDARTASLYNMTTSWTHEFDTPAFKGKVSFPTGVFIDGKFSQGSTGKTIDVINSTNGKVITSIAEGTAEDVDRAVKAAKKAFETTWGLNTPGEQRGKLLNKLADLLEEHADEFAAIEAIDGGKAFTWARMIDVNATITTFRYYAGWAGKNSGQTIETSEGKLAYTRHEPIGVCGQIIPWNFPLLMASWKLGPALSTGNTVILKPSELTPLSALRLCSLIKEAGFPDGVVNVIVGYGQTVGEAISSHMDIDKVAFTGSNVVGRKIMESAARSNLKKVTLELGGKNPAIVFDDADLDKAVGWSVHGLLWNQGQVCSAASRFYVQAGIYDKYISALSARIAAIKVGDPFDVDTYQGPQISETHTDRIMGYIKSGQEQGANVLLGGERHKHKEDGYFVQPTIFTDVTSEMKIAKEEIFGPVGVFSKFTDEADIVKQANDTPYGLTASVFSQDINRALNVAHKLQAGTVFVNSASNMDMSVPFGGYKQSGIGRELGEYALANYTNVKAVHVNLGLQM</sequence>
<dbReference type="Gene3D" id="3.40.605.10">
    <property type="entry name" value="Aldehyde Dehydrogenase, Chain A, domain 1"/>
    <property type="match status" value="1"/>
</dbReference>
<feature type="active site" evidence="3">
    <location>
        <position position="354"/>
    </location>
</feature>
<keyword evidence="2 4" id="KW-0560">Oxidoreductase</keyword>
<feature type="domain" description="Aldehyde dehydrogenase" evidence="6">
    <location>
        <begin position="119"/>
        <end position="579"/>
    </location>
</feature>
<gene>
    <name evidence="7" type="ORF">EVG20_g949</name>
</gene>
<dbReference type="FunFam" id="3.40.309.10:FF:000012">
    <property type="entry name" value="Betaine aldehyde dehydrogenase"/>
    <property type="match status" value="1"/>
</dbReference>
<dbReference type="PROSITE" id="PS00687">
    <property type="entry name" value="ALDEHYDE_DEHYDR_GLU"/>
    <property type="match status" value="1"/>
</dbReference>
<dbReference type="InterPro" id="IPR016162">
    <property type="entry name" value="Ald_DH_N"/>
</dbReference>
<evidence type="ECO:0000313" key="7">
    <source>
        <dbReference type="EMBL" id="TFY72033.1"/>
    </source>
</evidence>
<evidence type="ECO:0000256" key="4">
    <source>
        <dbReference type="RuleBase" id="RU003345"/>
    </source>
</evidence>
<dbReference type="Gene3D" id="3.40.309.10">
    <property type="entry name" value="Aldehyde Dehydrogenase, Chain A, domain 2"/>
    <property type="match status" value="1"/>
</dbReference>
<dbReference type="AlphaFoldDB" id="A0A4Y9ZDT7"/>
<dbReference type="Pfam" id="PF00171">
    <property type="entry name" value="Aldedh"/>
    <property type="match status" value="1"/>
</dbReference>
<name>A0A4Y9ZDT7_9AGAM</name>
<dbReference type="Proteomes" id="UP000298327">
    <property type="component" value="Unassembled WGS sequence"/>
</dbReference>
<reference evidence="7 8" key="1">
    <citation type="submission" date="2019-02" db="EMBL/GenBank/DDBJ databases">
        <title>Genome sequencing of the rare red list fungi Dentipellis fragilis.</title>
        <authorList>
            <person name="Buettner E."/>
            <person name="Kellner H."/>
        </authorList>
    </citation>
    <scope>NUCLEOTIDE SEQUENCE [LARGE SCALE GENOMIC DNA]</scope>
    <source>
        <strain evidence="7 8">DSM 105465</strain>
    </source>
</reference>
<dbReference type="PROSITE" id="PS00070">
    <property type="entry name" value="ALDEHYDE_DEHYDR_CYS"/>
    <property type="match status" value="1"/>
</dbReference>
<dbReference type="InterPro" id="IPR016161">
    <property type="entry name" value="Ald_DH/histidinol_DH"/>
</dbReference>
<evidence type="ECO:0000256" key="1">
    <source>
        <dbReference type="ARBA" id="ARBA00009986"/>
    </source>
</evidence>
<dbReference type="FunFam" id="3.40.605.10:FF:000026">
    <property type="entry name" value="Aldehyde dehydrogenase, putative"/>
    <property type="match status" value="1"/>
</dbReference>
<comment type="similarity">
    <text evidence="1 4">Belongs to the aldehyde dehydrogenase family.</text>
</comment>
<evidence type="ECO:0000256" key="3">
    <source>
        <dbReference type="PROSITE-ProRule" id="PRU10007"/>
    </source>
</evidence>
<evidence type="ECO:0000256" key="2">
    <source>
        <dbReference type="ARBA" id="ARBA00023002"/>
    </source>
</evidence>
<feature type="region of interest" description="Disordered" evidence="5">
    <location>
        <begin position="1"/>
        <end position="20"/>
    </location>
</feature>
<comment type="caution">
    <text evidence="7">The sequence shown here is derived from an EMBL/GenBank/DDBJ whole genome shotgun (WGS) entry which is preliminary data.</text>
</comment>
<evidence type="ECO:0000256" key="5">
    <source>
        <dbReference type="SAM" id="MobiDB-lite"/>
    </source>
</evidence>
<protein>
    <recommendedName>
        <fullName evidence="6">Aldehyde dehydrogenase domain-containing protein</fullName>
    </recommendedName>
</protein>
<dbReference type="FunFam" id="3.40.605.10:FF:000050">
    <property type="entry name" value="Aldehyde dehydrogenase, mitochondrial"/>
    <property type="match status" value="1"/>
</dbReference>
<dbReference type="InterPro" id="IPR016163">
    <property type="entry name" value="Ald_DH_C"/>
</dbReference>
<organism evidence="7 8">
    <name type="scientific">Dentipellis fragilis</name>
    <dbReference type="NCBI Taxonomy" id="205917"/>
    <lineage>
        <taxon>Eukaryota</taxon>
        <taxon>Fungi</taxon>
        <taxon>Dikarya</taxon>
        <taxon>Basidiomycota</taxon>
        <taxon>Agaricomycotina</taxon>
        <taxon>Agaricomycetes</taxon>
        <taxon>Russulales</taxon>
        <taxon>Hericiaceae</taxon>
        <taxon>Dentipellis</taxon>
    </lineage>
</organism>
<dbReference type="GO" id="GO:0004030">
    <property type="term" value="F:aldehyde dehydrogenase [NAD(P)+] activity"/>
    <property type="evidence" value="ECO:0007669"/>
    <property type="project" value="UniProtKB-ARBA"/>
</dbReference>
<proteinExistence type="inferred from homology"/>
<dbReference type="SUPFAM" id="SSF53720">
    <property type="entry name" value="ALDH-like"/>
    <property type="match status" value="1"/>
</dbReference>
<accession>A0A4Y9ZDT7</accession>
<dbReference type="InterPro" id="IPR015590">
    <property type="entry name" value="Aldehyde_DH_dom"/>
</dbReference>
<dbReference type="EMBL" id="SEOQ01000027">
    <property type="protein sequence ID" value="TFY72033.1"/>
    <property type="molecule type" value="Genomic_DNA"/>
</dbReference>
<keyword evidence="8" id="KW-1185">Reference proteome</keyword>
<dbReference type="STRING" id="205917.A0A4Y9ZDT7"/>
<evidence type="ECO:0000259" key="6">
    <source>
        <dbReference type="Pfam" id="PF00171"/>
    </source>
</evidence>
<dbReference type="CDD" id="cd07091">
    <property type="entry name" value="ALDH_F1-2_Ald2-like"/>
    <property type="match status" value="1"/>
</dbReference>
<dbReference type="PANTHER" id="PTHR11699">
    <property type="entry name" value="ALDEHYDE DEHYDROGENASE-RELATED"/>
    <property type="match status" value="1"/>
</dbReference>
<dbReference type="OrthoDB" id="310895at2759"/>
<evidence type="ECO:0000313" key="8">
    <source>
        <dbReference type="Proteomes" id="UP000298327"/>
    </source>
</evidence>